<evidence type="ECO:0000313" key="3">
    <source>
        <dbReference type="EMBL" id="GAA3634041.1"/>
    </source>
</evidence>
<evidence type="ECO:0000256" key="1">
    <source>
        <dbReference type="SAM" id="MobiDB-lite"/>
    </source>
</evidence>
<organism evidence="3 4">
    <name type="scientific">Microbacterium awajiense</name>
    <dbReference type="NCBI Taxonomy" id="415214"/>
    <lineage>
        <taxon>Bacteria</taxon>
        <taxon>Bacillati</taxon>
        <taxon>Actinomycetota</taxon>
        <taxon>Actinomycetes</taxon>
        <taxon>Micrococcales</taxon>
        <taxon>Microbacteriaceae</taxon>
        <taxon>Microbacterium</taxon>
    </lineage>
</organism>
<reference evidence="4" key="1">
    <citation type="journal article" date="2019" name="Int. J. Syst. Evol. Microbiol.">
        <title>The Global Catalogue of Microorganisms (GCM) 10K type strain sequencing project: providing services to taxonomists for standard genome sequencing and annotation.</title>
        <authorList>
            <consortium name="The Broad Institute Genomics Platform"/>
            <consortium name="The Broad Institute Genome Sequencing Center for Infectious Disease"/>
            <person name="Wu L."/>
            <person name="Ma J."/>
        </authorList>
    </citation>
    <scope>NUCLEOTIDE SEQUENCE [LARGE SCALE GENOMIC DNA]</scope>
    <source>
        <strain evidence="4">JCM 16544</strain>
    </source>
</reference>
<accession>A0ABP7AK81</accession>
<sequence length="108" mass="12012">MGRFIYDTVANSVDIEDRTLAHLRVVVMNKLRRSEPFMFDVEIGDGSGRRSFWIHPAVPLQFHFFGGRQPRINRAWVEALMQAASGPSGLTIVPEPDESAAESTPAQG</sequence>
<evidence type="ECO:0000313" key="4">
    <source>
        <dbReference type="Proteomes" id="UP001501697"/>
    </source>
</evidence>
<dbReference type="InterPro" id="IPR057204">
    <property type="entry name" value="DUF7882"/>
</dbReference>
<protein>
    <recommendedName>
        <fullName evidence="2">DUF7882 domain-containing protein</fullName>
    </recommendedName>
</protein>
<dbReference type="Pfam" id="PF25355">
    <property type="entry name" value="DUF7882"/>
    <property type="match status" value="1"/>
</dbReference>
<keyword evidence="4" id="KW-1185">Reference proteome</keyword>
<name>A0ABP7AK81_9MICO</name>
<comment type="caution">
    <text evidence="3">The sequence shown here is derived from an EMBL/GenBank/DDBJ whole genome shotgun (WGS) entry which is preliminary data.</text>
</comment>
<feature type="domain" description="DUF7882" evidence="2">
    <location>
        <begin position="1"/>
        <end position="95"/>
    </location>
</feature>
<evidence type="ECO:0000259" key="2">
    <source>
        <dbReference type="Pfam" id="PF25355"/>
    </source>
</evidence>
<proteinExistence type="predicted"/>
<dbReference type="RefSeq" id="WP_344737526.1">
    <property type="nucleotide sequence ID" value="NZ_BAAAYU010000005.1"/>
</dbReference>
<dbReference type="Proteomes" id="UP001501697">
    <property type="component" value="Unassembled WGS sequence"/>
</dbReference>
<dbReference type="EMBL" id="BAAAYU010000005">
    <property type="protein sequence ID" value="GAA3634041.1"/>
    <property type="molecule type" value="Genomic_DNA"/>
</dbReference>
<gene>
    <name evidence="3" type="ORF">GCM10022200_16570</name>
</gene>
<feature type="region of interest" description="Disordered" evidence="1">
    <location>
        <begin position="88"/>
        <end position="108"/>
    </location>
</feature>